<comment type="subcellular location">
    <subcellularLocation>
        <location evidence="1">Cell membrane</location>
        <topology evidence="1">Multi-pass membrane protein</topology>
    </subcellularLocation>
</comment>
<dbReference type="GO" id="GO:0140359">
    <property type="term" value="F:ABC-type transporter activity"/>
    <property type="evidence" value="ECO:0007669"/>
    <property type="project" value="InterPro"/>
</dbReference>
<evidence type="ECO:0000256" key="1">
    <source>
        <dbReference type="ARBA" id="ARBA00004651"/>
    </source>
</evidence>
<evidence type="ECO:0000259" key="9">
    <source>
        <dbReference type="PROSITE" id="PS50929"/>
    </source>
</evidence>
<feature type="transmembrane region" description="Helical" evidence="7">
    <location>
        <begin position="48"/>
        <end position="68"/>
    </location>
</feature>
<dbReference type="InterPro" id="IPR027417">
    <property type="entry name" value="P-loop_NTPase"/>
</dbReference>
<dbReference type="InterPro" id="IPR036640">
    <property type="entry name" value="ABC1_TM_sf"/>
</dbReference>
<evidence type="ECO:0000313" key="11">
    <source>
        <dbReference type="Proteomes" id="UP000318103"/>
    </source>
</evidence>
<dbReference type="SUPFAM" id="SSF90123">
    <property type="entry name" value="ABC transporter transmembrane region"/>
    <property type="match status" value="1"/>
</dbReference>
<dbReference type="Gene3D" id="3.40.50.300">
    <property type="entry name" value="P-loop containing nucleotide triphosphate hydrolases"/>
    <property type="match status" value="1"/>
</dbReference>
<keyword evidence="3" id="KW-0547">Nucleotide-binding</keyword>
<dbReference type="PROSITE" id="PS50893">
    <property type="entry name" value="ABC_TRANSPORTER_2"/>
    <property type="match status" value="1"/>
</dbReference>
<organism evidence="10 11">
    <name type="scientific">Streptomyces puniciscabiei</name>
    <dbReference type="NCBI Taxonomy" id="164348"/>
    <lineage>
        <taxon>Bacteria</taxon>
        <taxon>Bacillati</taxon>
        <taxon>Actinomycetota</taxon>
        <taxon>Actinomycetes</taxon>
        <taxon>Kitasatosporales</taxon>
        <taxon>Streptomycetaceae</taxon>
        <taxon>Streptomyces</taxon>
    </lineage>
</organism>
<dbReference type="InterPro" id="IPR039421">
    <property type="entry name" value="Type_1_exporter"/>
</dbReference>
<dbReference type="PROSITE" id="PS50929">
    <property type="entry name" value="ABC_TM1F"/>
    <property type="match status" value="1"/>
</dbReference>
<keyword evidence="5 7" id="KW-1133">Transmembrane helix</keyword>
<dbReference type="EMBL" id="VFNX01000007">
    <property type="protein sequence ID" value="TQK79234.1"/>
    <property type="molecule type" value="Genomic_DNA"/>
</dbReference>
<dbReference type="InterPro" id="IPR011527">
    <property type="entry name" value="ABC1_TM_dom"/>
</dbReference>
<evidence type="ECO:0000256" key="4">
    <source>
        <dbReference type="ARBA" id="ARBA00022840"/>
    </source>
</evidence>
<evidence type="ECO:0000256" key="6">
    <source>
        <dbReference type="ARBA" id="ARBA00023136"/>
    </source>
</evidence>
<evidence type="ECO:0000256" key="2">
    <source>
        <dbReference type="ARBA" id="ARBA00022692"/>
    </source>
</evidence>
<gene>
    <name evidence="10" type="ORF">FB563_8227</name>
</gene>
<dbReference type="SMART" id="SM00382">
    <property type="entry name" value="AAA"/>
    <property type="match status" value="1"/>
</dbReference>
<keyword evidence="2 7" id="KW-0812">Transmembrane</keyword>
<dbReference type="InterPro" id="IPR017871">
    <property type="entry name" value="ABC_transporter-like_CS"/>
</dbReference>
<dbReference type="GO" id="GO:0016887">
    <property type="term" value="F:ATP hydrolysis activity"/>
    <property type="evidence" value="ECO:0007669"/>
    <property type="project" value="InterPro"/>
</dbReference>
<dbReference type="Proteomes" id="UP000318103">
    <property type="component" value="Unassembled WGS sequence"/>
</dbReference>
<dbReference type="InterPro" id="IPR003439">
    <property type="entry name" value="ABC_transporter-like_ATP-bd"/>
</dbReference>
<sequence length="583" mass="60428">MVRRSAPALLRTRLVLAALATALCEVSAVALTATAAWLICRAFEQPPLAALSLAVVAVRALAIVRGTLRYGERLAGHDAALRIMERVRGRFFGALEPLAPSGQPAFRRGDLLTRLLADVEAVQDLVIRVILPGLAALTVGVGVTAWVWLQLPAAGAALGGGLLVGSVLLPVASAVALDQARVRLVRARGTLAVRSVDIIEGAEDLAVCGASAAATERERAAARTVARLERSVALRGATAGAAGLLVRLVTTGAVAVLAARAQDAGRLGPVTVAVLTLTALAAVETSAPVQAAAERFGELGHGLRRLREVLRARPPVPEPAHPLPVPAGPLTLEFDDVTVVPPGASRAALSGFGLSLPPGRKVALVGPSGAGKSTVLAAALGFVRPSAGQVTLNGVPVERTAGRQLRPRLVCGLTQEHYVFAGTVRSVLRIGRPDAGDAELWSALEQAGAAAWVRGLPGGLDTEVRDDAAELAGGQRQRLALAAALLADPRVLVLDEPTESVDPRAADALLRDALAAAGDRSLLLVSHRLCGLESADEIVVLRAGHVVQRGSHAELLAQEGYYRDQYTAEREAEQRSVPGLTVR</sequence>
<protein>
    <submittedName>
        <fullName evidence="10">ATP-binding cassette subfamily C protein/ATP-binding cassette subfamily C protein CydC</fullName>
    </submittedName>
</protein>
<keyword evidence="4 10" id="KW-0067">ATP-binding</keyword>
<proteinExistence type="predicted"/>
<feature type="transmembrane region" description="Helical" evidence="7">
    <location>
        <begin position="155"/>
        <end position="177"/>
    </location>
</feature>
<reference evidence="10 11" key="1">
    <citation type="submission" date="2019-06" db="EMBL/GenBank/DDBJ databases">
        <title>Sequencing the genomes of 1000 actinobacteria strains.</title>
        <authorList>
            <person name="Klenk H.-P."/>
        </authorList>
    </citation>
    <scope>NUCLEOTIDE SEQUENCE [LARGE SCALE GENOMIC DNA]</scope>
    <source>
        <strain evidence="10 11">DSM 41929</strain>
    </source>
</reference>
<name>A0A542SXA7_9ACTN</name>
<dbReference type="PANTHER" id="PTHR24221:SF654">
    <property type="entry name" value="ATP-BINDING CASSETTE SUB-FAMILY B MEMBER 6"/>
    <property type="match status" value="1"/>
</dbReference>
<dbReference type="NCBIfam" id="TIGR02868">
    <property type="entry name" value="CydC"/>
    <property type="match status" value="1"/>
</dbReference>
<dbReference type="OrthoDB" id="9806127at2"/>
<dbReference type="GO" id="GO:0034775">
    <property type="term" value="P:glutathione transmembrane transport"/>
    <property type="evidence" value="ECO:0007669"/>
    <property type="project" value="InterPro"/>
</dbReference>
<dbReference type="GO" id="GO:0045454">
    <property type="term" value="P:cell redox homeostasis"/>
    <property type="evidence" value="ECO:0007669"/>
    <property type="project" value="InterPro"/>
</dbReference>
<dbReference type="InterPro" id="IPR003593">
    <property type="entry name" value="AAA+_ATPase"/>
</dbReference>
<dbReference type="InterPro" id="IPR014223">
    <property type="entry name" value="ABC_CydC/D"/>
</dbReference>
<evidence type="ECO:0000259" key="8">
    <source>
        <dbReference type="PROSITE" id="PS50893"/>
    </source>
</evidence>
<dbReference type="AlphaFoldDB" id="A0A542SXA7"/>
<evidence type="ECO:0000256" key="3">
    <source>
        <dbReference type="ARBA" id="ARBA00022741"/>
    </source>
</evidence>
<evidence type="ECO:0000256" key="7">
    <source>
        <dbReference type="SAM" id="Phobius"/>
    </source>
</evidence>
<dbReference type="Gene3D" id="1.20.1560.10">
    <property type="entry name" value="ABC transporter type 1, transmembrane domain"/>
    <property type="match status" value="1"/>
</dbReference>
<evidence type="ECO:0000313" key="10">
    <source>
        <dbReference type="EMBL" id="TQK79234.1"/>
    </source>
</evidence>
<feature type="domain" description="ABC transporter" evidence="8">
    <location>
        <begin position="332"/>
        <end position="568"/>
    </location>
</feature>
<dbReference type="SUPFAM" id="SSF52540">
    <property type="entry name" value="P-loop containing nucleoside triphosphate hydrolases"/>
    <property type="match status" value="1"/>
</dbReference>
<evidence type="ECO:0000256" key="5">
    <source>
        <dbReference type="ARBA" id="ARBA00022989"/>
    </source>
</evidence>
<accession>A0A542SXA7</accession>
<dbReference type="PANTHER" id="PTHR24221">
    <property type="entry name" value="ATP-BINDING CASSETTE SUB-FAMILY B"/>
    <property type="match status" value="1"/>
</dbReference>
<comment type="caution">
    <text evidence="10">The sequence shown here is derived from an EMBL/GenBank/DDBJ whole genome shotgun (WGS) entry which is preliminary data.</text>
</comment>
<keyword evidence="11" id="KW-1185">Reference proteome</keyword>
<dbReference type="GO" id="GO:0034040">
    <property type="term" value="F:ATPase-coupled lipid transmembrane transporter activity"/>
    <property type="evidence" value="ECO:0007669"/>
    <property type="project" value="TreeGrafter"/>
</dbReference>
<dbReference type="PROSITE" id="PS00211">
    <property type="entry name" value="ABC_TRANSPORTER_1"/>
    <property type="match status" value="1"/>
</dbReference>
<dbReference type="GO" id="GO:0005886">
    <property type="term" value="C:plasma membrane"/>
    <property type="evidence" value="ECO:0007669"/>
    <property type="project" value="UniProtKB-SubCell"/>
</dbReference>
<feature type="domain" description="ABC transmembrane type-1" evidence="9">
    <location>
        <begin position="15"/>
        <end position="301"/>
    </location>
</feature>
<dbReference type="GO" id="GO:0005524">
    <property type="term" value="F:ATP binding"/>
    <property type="evidence" value="ECO:0007669"/>
    <property type="project" value="UniProtKB-KW"/>
</dbReference>
<feature type="transmembrane region" description="Helical" evidence="7">
    <location>
        <begin position="125"/>
        <end position="149"/>
    </location>
</feature>
<dbReference type="RefSeq" id="WP_055707078.1">
    <property type="nucleotide sequence ID" value="NZ_JBPJFI010000003.1"/>
</dbReference>
<keyword evidence="6 7" id="KW-0472">Membrane</keyword>
<dbReference type="Pfam" id="PF00005">
    <property type="entry name" value="ABC_tran"/>
    <property type="match status" value="1"/>
</dbReference>